<evidence type="ECO:0000313" key="7">
    <source>
        <dbReference type="EMBL" id="MTU04414.1"/>
    </source>
</evidence>
<name>A0A7X2XH53_9FIRM</name>
<dbReference type="Gene3D" id="2.40.160.50">
    <property type="entry name" value="membrane protein fhac: a member of the omp85/tpsb transporter family"/>
    <property type="match status" value="1"/>
</dbReference>
<dbReference type="InterPro" id="IPR013686">
    <property type="entry name" value="Polypept-transport_assoc_ShlB"/>
</dbReference>
<accession>A0A7X2XH53</accession>
<dbReference type="InterPro" id="IPR005565">
    <property type="entry name" value="Hemolysn_activator_HlyB_C"/>
</dbReference>
<protein>
    <submittedName>
        <fullName evidence="6">BamA/TamA family outer membrane protein</fullName>
    </submittedName>
</protein>
<dbReference type="OrthoDB" id="596066at2"/>
<sequence length="556" mass="61376">MTGRVGRWTGVKKEVVIMLYVLSQTIGCYAANQLPSSDVQQNGMSDNMLNNQRVVVHKDDISEHAEKSQSMVYVKRFQLDVSGIEECLPPPKALLEKYSGRNLAVNDLQQLTKALSVYYRKQGYPVATAFLPRQDIVAGIVTIKVFPGVLDKLRVKNSTSLEDRFVEGFLKNLYAGMQLRSDILEMTLNNLNALPGVQAKGILEPGDKIGSSSLTIVLGASPIVEGAVYTDNYGGKYSGRYRYGMQVIVNEPLRSGDRLVIGGMLSNEKMKNYNLGYETAVNRTGGRLGISCAESDYTLGDYFTQAGAVGTAKTVSLYGSQPLSGRKSGNLRLIYGYEHNRLNDELRVFDYTARKSSDVFHLGLTGSLQSAVSYSGYSAVLRAGNLKLRSGEAQVADEFSRTEGGFSRFNFDVNHVSKLSKVTQFYIFAHGQLANRNLDSSEQFYLGGADAVRAYPQGEAGGDSGYQATAELRYQTPVKGMSMTLFADVGEVLARKDGDTSDPHRRLAGWGIGAVYSLDRSLYARLDYARKIKGESYRSEAEDKNGRLWFRLYKLF</sequence>
<organism evidence="6 9">
    <name type="scientific">Phascolarctobacterium faecium</name>
    <dbReference type="NCBI Taxonomy" id="33025"/>
    <lineage>
        <taxon>Bacteria</taxon>
        <taxon>Bacillati</taxon>
        <taxon>Bacillota</taxon>
        <taxon>Negativicutes</taxon>
        <taxon>Acidaminococcales</taxon>
        <taxon>Acidaminococcaceae</taxon>
        <taxon>Phascolarctobacterium</taxon>
    </lineage>
</organism>
<dbReference type="EMBL" id="WNBW01000006">
    <property type="protein sequence ID" value="MTU04414.1"/>
    <property type="molecule type" value="Genomic_DNA"/>
</dbReference>
<dbReference type="Pfam" id="PF03865">
    <property type="entry name" value="ShlB"/>
    <property type="match status" value="1"/>
</dbReference>
<evidence type="ECO:0000256" key="1">
    <source>
        <dbReference type="ARBA" id="ARBA00022452"/>
    </source>
</evidence>
<dbReference type="GO" id="GO:0008320">
    <property type="term" value="F:protein transmembrane transporter activity"/>
    <property type="evidence" value="ECO:0007669"/>
    <property type="project" value="TreeGrafter"/>
</dbReference>
<dbReference type="Proteomes" id="UP000484547">
    <property type="component" value="Unassembled WGS sequence"/>
</dbReference>
<evidence type="ECO:0000313" key="6">
    <source>
        <dbReference type="EMBL" id="MTT76350.1"/>
    </source>
</evidence>
<keyword evidence="2" id="KW-0812">Transmembrane</keyword>
<evidence type="ECO:0000256" key="2">
    <source>
        <dbReference type="ARBA" id="ARBA00022692"/>
    </source>
</evidence>
<dbReference type="Gene3D" id="3.10.20.310">
    <property type="entry name" value="membrane protein fhac"/>
    <property type="match status" value="1"/>
</dbReference>
<keyword evidence="3" id="KW-0998">Cell outer membrane</keyword>
<feature type="domain" description="Haemolysin activator HlyB C-terminal" evidence="4">
    <location>
        <begin position="210"/>
        <end position="514"/>
    </location>
</feature>
<keyword evidence="1" id="KW-0472">Membrane</keyword>
<proteinExistence type="predicted"/>
<dbReference type="PANTHER" id="PTHR34597:SF1">
    <property type="entry name" value="HEME_HEMOPEXIN TRANSPORTER PROTEIN HUXB"/>
    <property type="match status" value="1"/>
</dbReference>
<dbReference type="GO" id="GO:0046819">
    <property type="term" value="P:protein secretion by the type V secretion system"/>
    <property type="evidence" value="ECO:0007669"/>
    <property type="project" value="TreeGrafter"/>
</dbReference>
<dbReference type="PANTHER" id="PTHR34597">
    <property type="entry name" value="SLR1661 PROTEIN"/>
    <property type="match status" value="1"/>
</dbReference>
<evidence type="ECO:0000259" key="4">
    <source>
        <dbReference type="Pfam" id="PF03865"/>
    </source>
</evidence>
<comment type="caution">
    <text evidence="6">The sequence shown here is derived from an EMBL/GenBank/DDBJ whole genome shotgun (WGS) entry which is preliminary data.</text>
</comment>
<reference evidence="8 9" key="1">
    <citation type="journal article" date="2019" name="Nat. Med.">
        <title>A library of human gut bacterial isolates paired with longitudinal multiomics data enables mechanistic microbiome research.</title>
        <authorList>
            <person name="Poyet M."/>
            <person name="Groussin M."/>
            <person name="Gibbons S.M."/>
            <person name="Avila-Pacheco J."/>
            <person name="Jiang X."/>
            <person name="Kearney S.M."/>
            <person name="Perrotta A.R."/>
            <person name="Berdy B."/>
            <person name="Zhao S."/>
            <person name="Lieberman T.D."/>
            <person name="Swanson P.K."/>
            <person name="Smith M."/>
            <person name="Roesemann S."/>
            <person name="Alexander J.E."/>
            <person name="Rich S.A."/>
            <person name="Livny J."/>
            <person name="Vlamakis H."/>
            <person name="Clish C."/>
            <person name="Bullock K."/>
            <person name="Deik A."/>
            <person name="Scott J."/>
            <person name="Pierce K.A."/>
            <person name="Xavier R.J."/>
            <person name="Alm E.J."/>
        </authorList>
    </citation>
    <scope>NUCLEOTIDE SEQUENCE [LARGE SCALE GENOMIC DNA]</scope>
    <source>
        <strain evidence="6 9">BIOML-A13</strain>
        <strain evidence="7 8">BIOML-A3</strain>
    </source>
</reference>
<feature type="domain" description="Polypeptide-transport-associated ShlB-type" evidence="5">
    <location>
        <begin position="80"/>
        <end position="148"/>
    </location>
</feature>
<evidence type="ECO:0000313" key="9">
    <source>
        <dbReference type="Proteomes" id="UP000484547"/>
    </source>
</evidence>
<dbReference type="Proteomes" id="UP000443070">
    <property type="component" value="Unassembled WGS sequence"/>
</dbReference>
<gene>
    <name evidence="6" type="ORF">GMD11_08745</name>
    <name evidence="7" type="ORF">GMD18_08400</name>
</gene>
<dbReference type="AlphaFoldDB" id="A0A7X2XH53"/>
<keyword evidence="8" id="KW-1185">Reference proteome</keyword>
<dbReference type="EMBL" id="WNBM01000006">
    <property type="protein sequence ID" value="MTT76350.1"/>
    <property type="molecule type" value="Genomic_DNA"/>
</dbReference>
<dbReference type="GO" id="GO:0098046">
    <property type="term" value="C:type V protein secretion system complex"/>
    <property type="evidence" value="ECO:0007669"/>
    <property type="project" value="TreeGrafter"/>
</dbReference>
<dbReference type="InterPro" id="IPR051544">
    <property type="entry name" value="TPS_OM_transporter"/>
</dbReference>
<keyword evidence="1" id="KW-1134">Transmembrane beta strand</keyword>
<dbReference type="Pfam" id="PF08479">
    <property type="entry name" value="POTRA_2"/>
    <property type="match status" value="1"/>
</dbReference>
<evidence type="ECO:0000313" key="8">
    <source>
        <dbReference type="Proteomes" id="UP000443070"/>
    </source>
</evidence>
<evidence type="ECO:0000256" key="3">
    <source>
        <dbReference type="ARBA" id="ARBA00023237"/>
    </source>
</evidence>
<evidence type="ECO:0000259" key="5">
    <source>
        <dbReference type="Pfam" id="PF08479"/>
    </source>
</evidence>